<evidence type="ECO:0000313" key="1">
    <source>
        <dbReference type="Proteomes" id="UP000093561"/>
    </source>
</evidence>
<reference evidence="1" key="1">
    <citation type="submission" date="2015-03" db="EMBL/GenBank/DDBJ databases">
        <title>Wuchereria bancrofti Genome Sequencing Papua New Guinea Strain.</title>
        <authorList>
            <person name="Small S.T."/>
            <person name="Serre D."/>
            <person name="Zimmerman P.A."/>
        </authorList>
    </citation>
    <scope>NUCLEOTIDE SEQUENCE [LARGE SCALE GENOMIC DNA]</scope>
    <source>
        <strain evidence="1">pt0022</strain>
    </source>
</reference>
<name>A0AAF5Q5P5_WUCBA</name>
<reference evidence="1" key="2">
    <citation type="journal article" date="2016" name="Mol. Ecol.">
        <title>Population genomics of the filarial nematode parasite Wuchereria bancrofti from mosquitoes.</title>
        <authorList>
            <person name="Small S.T."/>
            <person name="Reimer L.J."/>
            <person name="Tisch D.J."/>
            <person name="King C.L."/>
            <person name="Christensen B.M."/>
            <person name="Siba P.M."/>
            <person name="Kazura J.W."/>
            <person name="Serre D."/>
            <person name="Zimmerman P.A."/>
        </authorList>
    </citation>
    <scope>NUCLEOTIDE SEQUENCE</scope>
    <source>
        <strain evidence="1">pt0022</strain>
    </source>
</reference>
<dbReference type="Proteomes" id="UP000093561">
    <property type="component" value="Unassembled WGS sequence"/>
</dbReference>
<organism evidence="1 2">
    <name type="scientific">Wuchereria bancrofti</name>
    <dbReference type="NCBI Taxonomy" id="6293"/>
    <lineage>
        <taxon>Eukaryota</taxon>
        <taxon>Metazoa</taxon>
        <taxon>Ecdysozoa</taxon>
        <taxon>Nematoda</taxon>
        <taxon>Chromadorea</taxon>
        <taxon>Rhabditida</taxon>
        <taxon>Spirurina</taxon>
        <taxon>Spiruromorpha</taxon>
        <taxon>Filarioidea</taxon>
        <taxon>Onchocercidae</taxon>
        <taxon>Wuchereria</taxon>
    </lineage>
</organism>
<dbReference type="WBParaSite" id="mrna-Wban_10482">
    <property type="protein sequence ID" value="mrna-Wban_10482"/>
    <property type="gene ID" value="Wban_10482"/>
</dbReference>
<accession>A0AAF5Q5P5</accession>
<evidence type="ECO:0000313" key="2">
    <source>
        <dbReference type="WBParaSite" id="mrna-Wban_10482"/>
    </source>
</evidence>
<protein>
    <submittedName>
        <fullName evidence="2">Uncharacterized protein</fullName>
    </submittedName>
</protein>
<sequence>MELGITVSIYRRCCYFIIILRNYCRENGTATTICDTNNFISYIITDFFNQCYL</sequence>
<dbReference type="AlphaFoldDB" id="A0AAF5Q5P5"/>
<proteinExistence type="predicted"/>
<reference evidence="2" key="3">
    <citation type="submission" date="2024-02" db="UniProtKB">
        <authorList>
            <consortium name="WormBaseParasite"/>
        </authorList>
    </citation>
    <scope>IDENTIFICATION</scope>
    <source>
        <strain evidence="2">pt0022</strain>
    </source>
</reference>